<sequence>MKMNESWKADTVKAVAFAVLAVAIIASITIAIHWDREERRERPVTITQEDAKDPKKIEEQLKVTPIESRVITREIQRSSDMPPAVTYYVQAPTVKEAAERAATAIKANDKSLPSAAIAKADRTAIVPNEDKQKVDIYKISLRKAHKIKTGVTYIGDRPYISAGYQAGRWEGTLHFDGSHVKGGSVMYTLCEW</sequence>
<proteinExistence type="predicted"/>
<dbReference type="AlphaFoldDB" id="H1CYV4"/>
<keyword evidence="1" id="KW-0472">Membrane</keyword>
<dbReference type="eggNOG" id="ENOG5032SAJ">
    <property type="taxonomic scope" value="Bacteria"/>
</dbReference>
<keyword evidence="1" id="KW-1133">Transmembrane helix</keyword>
<keyword evidence="1" id="KW-0812">Transmembrane</keyword>
<accession>H1CYV4</accession>
<evidence type="ECO:0000313" key="2">
    <source>
        <dbReference type="EMBL" id="EHO63525.1"/>
    </source>
</evidence>
<dbReference type="STRING" id="742743.HMPREF9453_00542"/>
<dbReference type="Proteomes" id="UP000003277">
    <property type="component" value="Unassembled WGS sequence"/>
</dbReference>
<evidence type="ECO:0000256" key="1">
    <source>
        <dbReference type="SAM" id="Phobius"/>
    </source>
</evidence>
<organism evidence="2 3">
    <name type="scientific">Dialister succinatiphilus YIT 11850</name>
    <dbReference type="NCBI Taxonomy" id="742743"/>
    <lineage>
        <taxon>Bacteria</taxon>
        <taxon>Bacillati</taxon>
        <taxon>Bacillota</taxon>
        <taxon>Negativicutes</taxon>
        <taxon>Veillonellales</taxon>
        <taxon>Veillonellaceae</taxon>
        <taxon>Dialister</taxon>
    </lineage>
</organism>
<protein>
    <submittedName>
        <fullName evidence="2">Uncharacterized protein</fullName>
    </submittedName>
</protein>
<keyword evidence="3" id="KW-1185">Reference proteome</keyword>
<dbReference type="HOGENOM" id="CLU_119490_0_0_9"/>
<evidence type="ECO:0000313" key="3">
    <source>
        <dbReference type="Proteomes" id="UP000003277"/>
    </source>
</evidence>
<gene>
    <name evidence="2" type="ORF">HMPREF9453_00542</name>
</gene>
<feature type="transmembrane region" description="Helical" evidence="1">
    <location>
        <begin position="12"/>
        <end position="32"/>
    </location>
</feature>
<reference evidence="2 3" key="1">
    <citation type="submission" date="2011-11" db="EMBL/GenBank/DDBJ databases">
        <title>The Genome Sequence of Dialister succinatiphilus YIT 11850.</title>
        <authorList>
            <consortium name="The Broad Institute Genome Sequencing Platform"/>
            <person name="Earl A."/>
            <person name="Ward D."/>
            <person name="Feldgarden M."/>
            <person name="Gevers D."/>
            <person name="Morotomi M."/>
            <person name="Young S.K."/>
            <person name="Zeng Q."/>
            <person name="Gargeya S."/>
            <person name="Fitzgerald M."/>
            <person name="Haas B."/>
            <person name="Abouelleil A."/>
            <person name="Alvarado L."/>
            <person name="Arachchi H.M."/>
            <person name="Berlin A."/>
            <person name="Brown A."/>
            <person name="Chapman S.B."/>
            <person name="Dunbar C."/>
            <person name="Gearin G."/>
            <person name="Goldberg J."/>
            <person name="Griggs A."/>
            <person name="Gujja S."/>
            <person name="Heiman D."/>
            <person name="Howarth C."/>
            <person name="Lui A."/>
            <person name="MacDonald P.J.P."/>
            <person name="Montmayeur A."/>
            <person name="Murphy C."/>
            <person name="Neiman D."/>
            <person name="Pearson M."/>
            <person name="Priest M."/>
            <person name="Roberts A."/>
            <person name="Saif S."/>
            <person name="Shea T."/>
            <person name="Sisk P."/>
            <person name="Stolte C."/>
            <person name="Sykes S."/>
            <person name="Wortman J."/>
            <person name="Nusbaum C."/>
            <person name="Birren B."/>
        </authorList>
    </citation>
    <scope>NUCLEOTIDE SEQUENCE [LARGE SCALE GENOMIC DNA]</scope>
    <source>
        <strain evidence="2 3">YIT 11850</strain>
    </source>
</reference>
<dbReference type="EMBL" id="ADLT01000015">
    <property type="protein sequence ID" value="EHO63525.1"/>
    <property type="molecule type" value="Genomic_DNA"/>
</dbReference>
<name>H1CYV4_9FIRM</name>
<comment type="caution">
    <text evidence="2">The sequence shown here is derived from an EMBL/GenBank/DDBJ whole genome shotgun (WGS) entry which is preliminary data.</text>
</comment>
<dbReference type="PATRIC" id="fig|742743.3.peg.559"/>